<reference evidence="3" key="1">
    <citation type="journal article" date="2006" name="Science">
        <title>Phytophthora genome sequences uncover evolutionary origins and mechanisms of pathogenesis.</title>
        <authorList>
            <person name="Tyler B.M."/>
            <person name="Tripathy S."/>
            <person name="Zhang X."/>
            <person name="Dehal P."/>
            <person name="Jiang R.H."/>
            <person name="Aerts A."/>
            <person name="Arredondo F.D."/>
            <person name="Baxter L."/>
            <person name="Bensasson D."/>
            <person name="Beynon J.L."/>
            <person name="Chapman J."/>
            <person name="Damasceno C.M."/>
            <person name="Dorrance A.E."/>
            <person name="Dou D."/>
            <person name="Dickerman A.W."/>
            <person name="Dubchak I.L."/>
            <person name="Garbelotto M."/>
            <person name="Gijzen M."/>
            <person name="Gordon S.G."/>
            <person name="Govers F."/>
            <person name="Grunwald N.J."/>
            <person name="Huang W."/>
            <person name="Ivors K.L."/>
            <person name="Jones R.W."/>
            <person name="Kamoun S."/>
            <person name="Krampis K."/>
            <person name="Lamour K.H."/>
            <person name="Lee M.K."/>
            <person name="McDonald W.H."/>
            <person name="Medina M."/>
            <person name="Meijer H.J."/>
            <person name="Nordberg E.K."/>
            <person name="Maclean D.J."/>
            <person name="Ospina-Giraldo M.D."/>
            <person name="Morris P.F."/>
            <person name="Phuntumart V."/>
            <person name="Putnam N.H."/>
            <person name="Rash S."/>
            <person name="Rose J.K."/>
            <person name="Sakihama Y."/>
            <person name="Salamov A.A."/>
            <person name="Savidor A."/>
            <person name="Scheuring C.F."/>
            <person name="Smith B.M."/>
            <person name="Sobral B.W."/>
            <person name="Terry A."/>
            <person name="Torto-Alalibo T.A."/>
            <person name="Win J."/>
            <person name="Xu Z."/>
            <person name="Zhang H."/>
            <person name="Grigoriev I.V."/>
            <person name="Rokhsar D.S."/>
            <person name="Boore J.L."/>
        </authorList>
    </citation>
    <scope>NUCLEOTIDE SEQUENCE [LARGE SCALE GENOMIC DNA]</scope>
    <source>
        <strain evidence="3">Pr102</strain>
    </source>
</reference>
<dbReference type="eggNOG" id="ENOG502RFAP">
    <property type="taxonomic scope" value="Eukaryota"/>
</dbReference>
<evidence type="ECO:0000256" key="1">
    <source>
        <dbReference type="SAM" id="MobiDB-lite"/>
    </source>
</evidence>
<dbReference type="AlphaFoldDB" id="H3GJJ0"/>
<reference evidence="2" key="2">
    <citation type="submission" date="2015-06" db="UniProtKB">
        <authorList>
            <consortium name="EnsemblProtists"/>
        </authorList>
    </citation>
    <scope>IDENTIFICATION</scope>
    <source>
        <strain evidence="2">Pr102</strain>
    </source>
</reference>
<feature type="region of interest" description="Disordered" evidence="1">
    <location>
        <begin position="1"/>
        <end position="33"/>
    </location>
</feature>
<dbReference type="HOGENOM" id="CLU_1985997_0_0_1"/>
<name>H3GJJ0_PHYRM</name>
<evidence type="ECO:0000313" key="2">
    <source>
        <dbReference type="EnsemblProtists" id="Phyra76336"/>
    </source>
</evidence>
<evidence type="ECO:0000313" key="3">
    <source>
        <dbReference type="Proteomes" id="UP000005238"/>
    </source>
</evidence>
<proteinExistence type="predicted"/>
<dbReference type="EMBL" id="DS566014">
    <property type="status" value="NOT_ANNOTATED_CDS"/>
    <property type="molecule type" value="Genomic_DNA"/>
</dbReference>
<dbReference type="Proteomes" id="UP000005238">
    <property type="component" value="Unassembled WGS sequence"/>
</dbReference>
<keyword evidence="3" id="KW-1185">Reference proteome</keyword>
<dbReference type="EnsemblProtists" id="Phyra76336">
    <property type="protein sequence ID" value="Phyra76336"/>
    <property type="gene ID" value="Phyra76336"/>
</dbReference>
<protein>
    <submittedName>
        <fullName evidence="2">Uncharacterized protein</fullName>
    </submittedName>
</protein>
<dbReference type="InParanoid" id="H3GJJ0"/>
<dbReference type="VEuPathDB" id="FungiDB:KRP22_14031"/>
<organism evidence="2 3">
    <name type="scientific">Phytophthora ramorum</name>
    <name type="common">Sudden oak death agent</name>
    <dbReference type="NCBI Taxonomy" id="164328"/>
    <lineage>
        <taxon>Eukaryota</taxon>
        <taxon>Sar</taxon>
        <taxon>Stramenopiles</taxon>
        <taxon>Oomycota</taxon>
        <taxon>Peronosporomycetes</taxon>
        <taxon>Peronosporales</taxon>
        <taxon>Peronosporaceae</taxon>
        <taxon>Phytophthora</taxon>
    </lineage>
</organism>
<sequence>MAEEDEGAPAAPPVADTQRAEAPGSHGIVKNTVGQRDTSGRVLEIFAANGATFSDIVHKLWKKFSCHVKGVAVKQDDTWTVESPVESAWSRAMQFKSNGRIVTASSILLPTCEGLALLLHAAENSW</sequence>
<accession>H3GJJ0</accession>